<reference evidence="1" key="1">
    <citation type="submission" date="2018-02" db="EMBL/GenBank/DDBJ databases">
        <title>Rhizophora mucronata_Transcriptome.</title>
        <authorList>
            <person name="Meera S.P."/>
            <person name="Sreeshan A."/>
            <person name="Augustine A."/>
        </authorList>
    </citation>
    <scope>NUCLEOTIDE SEQUENCE</scope>
    <source>
        <tissue evidence="1">Leaf</tissue>
    </source>
</reference>
<sequence>MPLTVSVVKEKVLVDKLKPVKQLFI</sequence>
<dbReference type="EMBL" id="GGEC01086870">
    <property type="protein sequence ID" value="MBX67354.1"/>
    <property type="molecule type" value="Transcribed_RNA"/>
</dbReference>
<proteinExistence type="predicted"/>
<organism evidence="1">
    <name type="scientific">Rhizophora mucronata</name>
    <name type="common">Asiatic mangrove</name>
    <dbReference type="NCBI Taxonomy" id="61149"/>
    <lineage>
        <taxon>Eukaryota</taxon>
        <taxon>Viridiplantae</taxon>
        <taxon>Streptophyta</taxon>
        <taxon>Embryophyta</taxon>
        <taxon>Tracheophyta</taxon>
        <taxon>Spermatophyta</taxon>
        <taxon>Magnoliopsida</taxon>
        <taxon>eudicotyledons</taxon>
        <taxon>Gunneridae</taxon>
        <taxon>Pentapetalae</taxon>
        <taxon>rosids</taxon>
        <taxon>fabids</taxon>
        <taxon>Malpighiales</taxon>
        <taxon>Rhizophoraceae</taxon>
        <taxon>Rhizophora</taxon>
    </lineage>
</organism>
<dbReference type="AlphaFoldDB" id="A0A2P2QK93"/>
<protein>
    <submittedName>
        <fullName evidence="1">Uncharacterized protein</fullName>
    </submittedName>
</protein>
<name>A0A2P2QK93_RHIMU</name>
<evidence type="ECO:0000313" key="1">
    <source>
        <dbReference type="EMBL" id="MBX67354.1"/>
    </source>
</evidence>
<accession>A0A2P2QK93</accession>